<dbReference type="SUPFAM" id="SSF51261">
    <property type="entry name" value="Duplicated hybrid motif"/>
    <property type="match status" value="1"/>
</dbReference>
<accession>A0ABU3P401</accession>
<evidence type="ECO:0000259" key="3">
    <source>
        <dbReference type="Pfam" id="PF01551"/>
    </source>
</evidence>
<dbReference type="Pfam" id="PF01551">
    <property type="entry name" value="Peptidase_M23"/>
    <property type="match status" value="1"/>
</dbReference>
<dbReference type="EC" id="3.4.24.-" evidence="4"/>
<feature type="transmembrane region" description="Helical" evidence="2">
    <location>
        <begin position="29"/>
        <end position="50"/>
    </location>
</feature>
<keyword evidence="2" id="KW-0812">Transmembrane</keyword>
<feature type="region of interest" description="Disordered" evidence="1">
    <location>
        <begin position="84"/>
        <end position="112"/>
    </location>
</feature>
<dbReference type="InterPro" id="IPR011055">
    <property type="entry name" value="Dup_hybrid_motif"/>
</dbReference>
<evidence type="ECO:0000256" key="2">
    <source>
        <dbReference type="SAM" id="Phobius"/>
    </source>
</evidence>
<reference evidence="4 5" key="1">
    <citation type="submission" date="2023-07" db="EMBL/GenBank/DDBJ databases">
        <title>The novel representative of Negativicutes class, Anaeroselena agilis gen. nov. sp. nov.</title>
        <authorList>
            <person name="Prokofeva M.I."/>
            <person name="Elcheninov A.G."/>
            <person name="Klyukina A."/>
            <person name="Kublanov I.V."/>
            <person name="Frolov E.N."/>
            <person name="Podosokorskaya O.A."/>
        </authorList>
    </citation>
    <scope>NUCLEOTIDE SEQUENCE [LARGE SCALE GENOMIC DNA]</scope>
    <source>
        <strain evidence="4 5">4137-cl</strain>
    </source>
</reference>
<comment type="caution">
    <text evidence="4">The sequence shown here is derived from an EMBL/GenBank/DDBJ whole genome shotgun (WGS) entry which is preliminary data.</text>
</comment>
<feature type="domain" description="M23ase beta-sheet core" evidence="3">
    <location>
        <begin position="135"/>
        <end position="228"/>
    </location>
</feature>
<dbReference type="CDD" id="cd12797">
    <property type="entry name" value="M23_peptidase"/>
    <property type="match status" value="1"/>
</dbReference>
<name>A0ABU3P401_9FIRM</name>
<dbReference type="GO" id="GO:0016787">
    <property type="term" value="F:hydrolase activity"/>
    <property type="evidence" value="ECO:0007669"/>
    <property type="project" value="UniProtKB-KW"/>
</dbReference>
<evidence type="ECO:0000256" key="1">
    <source>
        <dbReference type="SAM" id="MobiDB-lite"/>
    </source>
</evidence>
<dbReference type="Proteomes" id="UP001254848">
    <property type="component" value="Unassembled WGS sequence"/>
</dbReference>
<keyword evidence="2" id="KW-1133">Transmembrane helix</keyword>
<dbReference type="EMBL" id="JAUOZS010000001">
    <property type="protein sequence ID" value="MDT8903764.1"/>
    <property type="molecule type" value="Genomic_DNA"/>
</dbReference>
<keyword evidence="2" id="KW-0472">Membrane</keyword>
<dbReference type="RefSeq" id="WP_413782210.1">
    <property type="nucleotide sequence ID" value="NZ_JAUOZS010000001.1"/>
</dbReference>
<dbReference type="PANTHER" id="PTHR21666">
    <property type="entry name" value="PEPTIDASE-RELATED"/>
    <property type="match status" value="1"/>
</dbReference>
<keyword evidence="4" id="KW-0378">Hydrolase</keyword>
<dbReference type="Gene3D" id="2.70.70.10">
    <property type="entry name" value="Glucose Permease (Domain IIA)"/>
    <property type="match status" value="1"/>
</dbReference>
<dbReference type="InterPro" id="IPR016047">
    <property type="entry name" value="M23ase_b-sheet_dom"/>
</dbReference>
<evidence type="ECO:0000313" key="5">
    <source>
        <dbReference type="Proteomes" id="UP001254848"/>
    </source>
</evidence>
<protein>
    <submittedName>
        <fullName evidence="4">M23 family metallopeptidase</fullName>
        <ecNumber evidence="4">3.4.24.-</ecNumber>
    </submittedName>
</protein>
<organism evidence="4 5">
    <name type="scientific">Anaeroselena agilis</name>
    <dbReference type="NCBI Taxonomy" id="3063788"/>
    <lineage>
        <taxon>Bacteria</taxon>
        <taxon>Bacillati</taxon>
        <taxon>Bacillota</taxon>
        <taxon>Negativicutes</taxon>
        <taxon>Acetonemataceae</taxon>
        <taxon>Anaeroselena</taxon>
    </lineage>
</organism>
<gene>
    <name evidence="4" type="ORF">Q4T40_21250</name>
</gene>
<keyword evidence="5" id="KW-1185">Reference proteome</keyword>
<evidence type="ECO:0000313" key="4">
    <source>
        <dbReference type="EMBL" id="MDT8903764.1"/>
    </source>
</evidence>
<dbReference type="PANTHER" id="PTHR21666:SF270">
    <property type="entry name" value="MUREIN HYDROLASE ACTIVATOR ENVC"/>
    <property type="match status" value="1"/>
</dbReference>
<sequence>MPIKPWPEDLFAELKRLGERRTWTAARPVYVATGLVIMASILMLVVVSGVRQPAVPVPTAPQISREAPSATAVRQLKPAGGAAEVQAADPQQVKQAVERSSGPLTPGNKPHRPVAGAVTVGFGWQLHPSYGDWRYHPGVDIAAPAGGGVKAMLGGRVTEIYKDRQYGLSVTVAGGGYTVHYGSLASVAVAKDQQLFAGTSIGSVGEAPHERFPHLHLAVKNGDNYVDPQEILVKCE</sequence>
<dbReference type="InterPro" id="IPR050570">
    <property type="entry name" value="Cell_wall_metabolism_enzyme"/>
</dbReference>
<proteinExistence type="predicted"/>